<dbReference type="Pfam" id="PF00578">
    <property type="entry name" value="AhpC-TSA"/>
    <property type="match status" value="1"/>
</dbReference>
<dbReference type="Gene3D" id="3.40.30.10">
    <property type="entry name" value="Glutaredoxin"/>
    <property type="match status" value="1"/>
</dbReference>
<evidence type="ECO:0000256" key="3">
    <source>
        <dbReference type="ARBA" id="ARBA00023157"/>
    </source>
</evidence>
<evidence type="ECO:0000313" key="7">
    <source>
        <dbReference type="EMBL" id="MBK9797145.1"/>
    </source>
</evidence>
<feature type="chain" id="PRO_5038767918" evidence="5">
    <location>
        <begin position="17"/>
        <end position="346"/>
    </location>
</feature>
<dbReference type="Proteomes" id="UP000886657">
    <property type="component" value="Unassembled WGS sequence"/>
</dbReference>
<sequence length="346" mass="38110">MPLPLLCLLAPLPALQAPAPVNEAQAVLEAARAKYKSVMEARDAFVKGGKNSKDFRPDCAKELAELETRLATETRPEVRHALLVSRFFHLVMAKENPSEAFQAQVRKEVPATAPAWSLNPAMLAARAEEDPKAWGPYVAEARAKHGDPAVRSLLLFEFFWERLDAKDEAAWKPAYETLQSEFATTRQAKQAKDILESEQKTGVGQPAPAFSVQALGEAKTTYTLASFKGRYVLLDFWATWCPPCRAEMPGMHAAWAAFKAKPFDILSLSFDRKVEHIAPYRAQAATPMPWKHAFIEGGFQNPLSVAYGVKGIPKPLLIGPDGKIVANGGDLRGTNLEKTLEKFLGK</sequence>
<evidence type="ECO:0000256" key="2">
    <source>
        <dbReference type="ARBA" id="ARBA00022748"/>
    </source>
</evidence>
<dbReference type="SUPFAM" id="SSF52833">
    <property type="entry name" value="Thioredoxin-like"/>
    <property type="match status" value="1"/>
</dbReference>
<organism evidence="7 8">
    <name type="scientific">Candidatus Geothrix skivensis</name>
    <dbReference type="NCBI Taxonomy" id="2954439"/>
    <lineage>
        <taxon>Bacteria</taxon>
        <taxon>Pseudomonadati</taxon>
        <taxon>Acidobacteriota</taxon>
        <taxon>Holophagae</taxon>
        <taxon>Holophagales</taxon>
        <taxon>Holophagaceae</taxon>
        <taxon>Geothrix</taxon>
    </lineage>
</organism>
<evidence type="ECO:0000256" key="4">
    <source>
        <dbReference type="ARBA" id="ARBA00023284"/>
    </source>
</evidence>
<feature type="signal peptide" evidence="5">
    <location>
        <begin position="1"/>
        <end position="16"/>
    </location>
</feature>
<keyword evidence="2" id="KW-0201">Cytochrome c-type biogenesis</keyword>
<gene>
    <name evidence="7" type="ORF">IPP58_11730</name>
</gene>
<dbReference type="InterPro" id="IPR000866">
    <property type="entry name" value="AhpC/TSA"/>
</dbReference>
<evidence type="ECO:0000313" key="8">
    <source>
        <dbReference type="Proteomes" id="UP000886657"/>
    </source>
</evidence>
<dbReference type="GO" id="GO:0030313">
    <property type="term" value="C:cell envelope"/>
    <property type="evidence" value="ECO:0007669"/>
    <property type="project" value="UniProtKB-SubCell"/>
</dbReference>
<dbReference type="PANTHER" id="PTHR42852:SF6">
    <property type="entry name" value="THIOL:DISULFIDE INTERCHANGE PROTEIN DSBE"/>
    <property type="match status" value="1"/>
</dbReference>
<evidence type="ECO:0000256" key="1">
    <source>
        <dbReference type="ARBA" id="ARBA00004196"/>
    </source>
</evidence>
<dbReference type="GO" id="GO:0017004">
    <property type="term" value="P:cytochrome complex assembly"/>
    <property type="evidence" value="ECO:0007669"/>
    <property type="project" value="UniProtKB-KW"/>
</dbReference>
<dbReference type="InterPro" id="IPR017937">
    <property type="entry name" value="Thioredoxin_CS"/>
</dbReference>
<dbReference type="PANTHER" id="PTHR42852">
    <property type="entry name" value="THIOL:DISULFIDE INTERCHANGE PROTEIN DSBE"/>
    <property type="match status" value="1"/>
</dbReference>
<name>A0A9D7SI69_9BACT</name>
<dbReference type="PROSITE" id="PS51352">
    <property type="entry name" value="THIOREDOXIN_2"/>
    <property type="match status" value="1"/>
</dbReference>
<keyword evidence="4" id="KW-0676">Redox-active center</keyword>
<feature type="domain" description="Thioredoxin" evidence="6">
    <location>
        <begin position="201"/>
        <end position="346"/>
    </location>
</feature>
<proteinExistence type="predicted"/>
<accession>A0A9D7SI69</accession>
<evidence type="ECO:0000259" key="6">
    <source>
        <dbReference type="PROSITE" id="PS51352"/>
    </source>
</evidence>
<keyword evidence="3" id="KW-1015">Disulfide bond</keyword>
<comment type="subcellular location">
    <subcellularLocation>
        <location evidence="1">Cell envelope</location>
    </subcellularLocation>
</comment>
<dbReference type="InterPro" id="IPR050553">
    <property type="entry name" value="Thioredoxin_ResA/DsbE_sf"/>
</dbReference>
<dbReference type="InterPro" id="IPR013766">
    <property type="entry name" value="Thioredoxin_domain"/>
</dbReference>
<dbReference type="InterPro" id="IPR036249">
    <property type="entry name" value="Thioredoxin-like_sf"/>
</dbReference>
<dbReference type="GO" id="GO:0016209">
    <property type="term" value="F:antioxidant activity"/>
    <property type="evidence" value="ECO:0007669"/>
    <property type="project" value="InterPro"/>
</dbReference>
<reference evidence="7" key="1">
    <citation type="submission" date="2020-10" db="EMBL/GenBank/DDBJ databases">
        <title>Connecting structure to function with the recovery of over 1000 high-quality activated sludge metagenome-assembled genomes encoding full-length rRNA genes using long-read sequencing.</title>
        <authorList>
            <person name="Singleton C.M."/>
            <person name="Petriglieri F."/>
            <person name="Kristensen J.M."/>
            <person name="Kirkegaard R.H."/>
            <person name="Michaelsen T.Y."/>
            <person name="Andersen M.H."/>
            <person name="Karst S.M."/>
            <person name="Dueholm M.S."/>
            <person name="Nielsen P.H."/>
            <person name="Albertsen M."/>
        </authorList>
    </citation>
    <scope>NUCLEOTIDE SEQUENCE</scope>
    <source>
        <strain evidence="7">Skiv_18-Q3-R9-52_MAXAC.067</strain>
    </source>
</reference>
<dbReference type="PROSITE" id="PS00194">
    <property type="entry name" value="THIOREDOXIN_1"/>
    <property type="match status" value="1"/>
</dbReference>
<comment type="caution">
    <text evidence="7">The sequence shown here is derived from an EMBL/GenBank/DDBJ whole genome shotgun (WGS) entry which is preliminary data.</text>
</comment>
<keyword evidence="5" id="KW-0732">Signal</keyword>
<dbReference type="EMBL" id="JADKIO010000008">
    <property type="protein sequence ID" value="MBK9797145.1"/>
    <property type="molecule type" value="Genomic_DNA"/>
</dbReference>
<evidence type="ECO:0000256" key="5">
    <source>
        <dbReference type="SAM" id="SignalP"/>
    </source>
</evidence>
<dbReference type="AlphaFoldDB" id="A0A9D7SI69"/>
<protein>
    <submittedName>
        <fullName evidence="7">TlpA family protein disulfide reductase</fullName>
    </submittedName>
</protein>
<dbReference type="GO" id="GO:0016491">
    <property type="term" value="F:oxidoreductase activity"/>
    <property type="evidence" value="ECO:0007669"/>
    <property type="project" value="InterPro"/>
</dbReference>
<dbReference type="CDD" id="cd02966">
    <property type="entry name" value="TlpA_like_family"/>
    <property type="match status" value="1"/>
</dbReference>